<sequence length="171" mass="18047">MSAAPQLTPVQKPRTYTPAAPAAPVAAPVPRPARRTVSIPAVLGLTAAWVALILVALSLVQTKAAIRQAEAATAAAQRQISLLNEQNLALEAKIANAASVEEVERWALAHGMQQPESVAETLAGREEAVAVRTPPEPEPVEAQVTEAEPSFWQALLERVTSRVSSLAAGRR</sequence>
<comment type="caution">
    <text evidence="4">The sequence shown here is derived from an EMBL/GenBank/DDBJ whole genome shotgun (WGS) entry which is preliminary data.</text>
</comment>
<accession>A0ABS4JNN6</accession>
<evidence type="ECO:0000256" key="1">
    <source>
        <dbReference type="SAM" id="Coils"/>
    </source>
</evidence>
<feature type="compositionally biased region" description="Low complexity" evidence="2">
    <location>
        <begin position="13"/>
        <end position="28"/>
    </location>
</feature>
<protein>
    <submittedName>
        <fullName evidence="4">Cell division protein FtsL</fullName>
    </submittedName>
</protein>
<keyword evidence="4" id="KW-0131">Cell cycle</keyword>
<keyword evidence="5" id="KW-1185">Reference proteome</keyword>
<feature type="transmembrane region" description="Helical" evidence="3">
    <location>
        <begin position="37"/>
        <end position="60"/>
    </location>
</feature>
<evidence type="ECO:0000256" key="3">
    <source>
        <dbReference type="SAM" id="Phobius"/>
    </source>
</evidence>
<organism evidence="4 5">
    <name type="scientific">Symbiobacterium terraclitae</name>
    <dbReference type="NCBI Taxonomy" id="557451"/>
    <lineage>
        <taxon>Bacteria</taxon>
        <taxon>Bacillati</taxon>
        <taxon>Bacillota</taxon>
        <taxon>Clostridia</taxon>
        <taxon>Eubacteriales</taxon>
        <taxon>Symbiobacteriaceae</taxon>
        <taxon>Symbiobacterium</taxon>
    </lineage>
</organism>
<reference evidence="4 5" key="1">
    <citation type="submission" date="2021-03" db="EMBL/GenBank/DDBJ databases">
        <title>Genomic Encyclopedia of Type Strains, Phase IV (KMG-IV): sequencing the most valuable type-strain genomes for metagenomic binning, comparative biology and taxonomic classification.</title>
        <authorList>
            <person name="Goeker M."/>
        </authorList>
    </citation>
    <scope>NUCLEOTIDE SEQUENCE [LARGE SCALE GENOMIC DNA]</scope>
    <source>
        <strain evidence="4 5">DSM 27138</strain>
    </source>
</reference>
<keyword evidence="3" id="KW-0472">Membrane</keyword>
<proteinExistence type="predicted"/>
<dbReference type="GO" id="GO:0051301">
    <property type="term" value="P:cell division"/>
    <property type="evidence" value="ECO:0007669"/>
    <property type="project" value="UniProtKB-KW"/>
</dbReference>
<feature type="coiled-coil region" evidence="1">
    <location>
        <begin position="59"/>
        <end position="93"/>
    </location>
</feature>
<keyword evidence="4" id="KW-0132">Cell division</keyword>
<evidence type="ECO:0000256" key="2">
    <source>
        <dbReference type="SAM" id="MobiDB-lite"/>
    </source>
</evidence>
<evidence type="ECO:0000313" key="5">
    <source>
        <dbReference type="Proteomes" id="UP001519289"/>
    </source>
</evidence>
<gene>
    <name evidence="4" type="ORF">J2Z79_000536</name>
</gene>
<name>A0ABS4JNN6_9FIRM</name>
<dbReference type="RefSeq" id="WP_209465313.1">
    <property type="nucleotide sequence ID" value="NZ_JAGGLG010000003.1"/>
</dbReference>
<keyword evidence="3" id="KW-1133">Transmembrane helix</keyword>
<keyword evidence="1" id="KW-0175">Coiled coil</keyword>
<dbReference type="Proteomes" id="UP001519289">
    <property type="component" value="Unassembled WGS sequence"/>
</dbReference>
<keyword evidence="3" id="KW-0812">Transmembrane</keyword>
<dbReference type="EMBL" id="JAGGLG010000003">
    <property type="protein sequence ID" value="MBP2017162.1"/>
    <property type="molecule type" value="Genomic_DNA"/>
</dbReference>
<evidence type="ECO:0000313" key="4">
    <source>
        <dbReference type="EMBL" id="MBP2017162.1"/>
    </source>
</evidence>
<feature type="region of interest" description="Disordered" evidence="2">
    <location>
        <begin position="1"/>
        <end position="30"/>
    </location>
</feature>